<sequence length="196" mass="21923">MRILLVLLFLPLLVVGAPPVTAAPPASAPADNDIRERLKTACDQAWFWSGTVGGKSVKDYAEKTAKANSGLTLAAKLEQEDIPEPAPDDIKRWREYSGYFAEGAKCQVWAVLGNKVNPDSIWLNTELPTLKRNPEVDYVWRVDPQTDLACVLWQKPNTPHRDCYFVKTSFPTPWERPHRRTPDMPDRVGDTAAVPA</sequence>
<dbReference type="Proteomes" id="UP000029737">
    <property type="component" value="Unassembled WGS sequence"/>
</dbReference>
<evidence type="ECO:0000256" key="1">
    <source>
        <dbReference type="SAM" id="MobiDB-lite"/>
    </source>
</evidence>
<keyword evidence="2" id="KW-0732">Signal</keyword>
<gene>
    <name evidence="3" type="ORF">IL38_19420</name>
</gene>
<keyword evidence="4" id="KW-1185">Reference proteome</keyword>
<protein>
    <submittedName>
        <fullName evidence="3">Uncharacterized protein</fullName>
    </submittedName>
</protein>
<feature type="compositionally biased region" description="Basic and acidic residues" evidence="1">
    <location>
        <begin position="180"/>
        <end position="189"/>
    </location>
</feature>
<dbReference type="RefSeq" id="WP_144312060.1">
    <property type="nucleotide sequence ID" value="NZ_CP022752.1"/>
</dbReference>
<feature type="signal peptide" evidence="2">
    <location>
        <begin position="1"/>
        <end position="22"/>
    </location>
</feature>
<feature type="chain" id="PRO_5047483830" evidence="2">
    <location>
        <begin position="23"/>
        <end position="196"/>
    </location>
</feature>
<name>A0ABR4X0S3_9ACTN</name>
<evidence type="ECO:0000313" key="3">
    <source>
        <dbReference type="EMBL" id="KGI80073.1"/>
    </source>
</evidence>
<dbReference type="EMBL" id="JPMV01000036">
    <property type="protein sequence ID" value="KGI80073.1"/>
    <property type="molecule type" value="Genomic_DNA"/>
</dbReference>
<reference evidence="3 4" key="1">
    <citation type="journal article" date="2014" name="PLoS ONE">
        <title>Identification and Characterization of a New Erythromycin Biosynthetic Gene Cluster in Actinopolyspora erythraea YIM90600, a Novel Erythronolide-Producing Halophilic Actinomycete Isolated from Salt Field.</title>
        <authorList>
            <person name="Chen D."/>
            <person name="Feng J."/>
            <person name="Huang L."/>
            <person name="Zhang Q."/>
            <person name="Wu J."/>
            <person name="Zhu X."/>
            <person name="Duan Y."/>
            <person name="Xu Z."/>
        </authorList>
    </citation>
    <scope>NUCLEOTIDE SEQUENCE [LARGE SCALE GENOMIC DNA]</scope>
    <source>
        <strain evidence="3 4">YIM90600</strain>
    </source>
</reference>
<comment type="caution">
    <text evidence="3">The sequence shown here is derived from an EMBL/GenBank/DDBJ whole genome shotgun (WGS) entry which is preliminary data.</text>
</comment>
<proteinExistence type="predicted"/>
<organism evidence="3 4">
    <name type="scientific">Actinopolyspora erythraea</name>
    <dbReference type="NCBI Taxonomy" id="414996"/>
    <lineage>
        <taxon>Bacteria</taxon>
        <taxon>Bacillati</taxon>
        <taxon>Actinomycetota</taxon>
        <taxon>Actinomycetes</taxon>
        <taxon>Actinopolysporales</taxon>
        <taxon>Actinopolysporaceae</taxon>
        <taxon>Actinopolyspora</taxon>
    </lineage>
</organism>
<evidence type="ECO:0000313" key="4">
    <source>
        <dbReference type="Proteomes" id="UP000029737"/>
    </source>
</evidence>
<feature type="region of interest" description="Disordered" evidence="1">
    <location>
        <begin position="175"/>
        <end position="196"/>
    </location>
</feature>
<accession>A0ABR4X0S3</accession>
<evidence type="ECO:0000256" key="2">
    <source>
        <dbReference type="SAM" id="SignalP"/>
    </source>
</evidence>
<dbReference type="SUPFAM" id="SSF52309">
    <property type="entry name" value="N-(deoxy)ribosyltransferase-like"/>
    <property type="match status" value="1"/>
</dbReference>